<comment type="caution">
    <text evidence="1">The sequence shown here is derived from an EMBL/GenBank/DDBJ whole genome shotgun (WGS) entry which is preliminary data.</text>
</comment>
<dbReference type="AlphaFoldDB" id="X1QJG6"/>
<organism evidence="1">
    <name type="scientific">marine sediment metagenome</name>
    <dbReference type="NCBI Taxonomy" id="412755"/>
    <lineage>
        <taxon>unclassified sequences</taxon>
        <taxon>metagenomes</taxon>
        <taxon>ecological metagenomes</taxon>
    </lineage>
</organism>
<reference evidence="1" key="1">
    <citation type="journal article" date="2014" name="Front. Microbiol.">
        <title>High frequency of phylogenetically diverse reductive dehalogenase-homologous genes in deep subseafloor sedimentary metagenomes.</title>
        <authorList>
            <person name="Kawai M."/>
            <person name="Futagami T."/>
            <person name="Toyoda A."/>
            <person name="Takaki Y."/>
            <person name="Nishi S."/>
            <person name="Hori S."/>
            <person name="Arai W."/>
            <person name="Tsubouchi T."/>
            <person name="Morono Y."/>
            <person name="Uchiyama I."/>
            <person name="Ito T."/>
            <person name="Fujiyama A."/>
            <person name="Inagaki F."/>
            <person name="Takami H."/>
        </authorList>
    </citation>
    <scope>NUCLEOTIDE SEQUENCE</scope>
    <source>
        <strain evidence="1">Expedition CK06-06</strain>
    </source>
</reference>
<dbReference type="EMBL" id="BARW01004955">
    <property type="protein sequence ID" value="GAI68393.1"/>
    <property type="molecule type" value="Genomic_DNA"/>
</dbReference>
<gene>
    <name evidence="1" type="ORF">S12H4_11169</name>
</gene>
<evidence type="ECO:0000313" key="1">
    <source>
        <dbReference type="EMBL" id="GAI68393.1"/>
    </source>
</evidence>
<protein>
    <submittedName>
        <fullName evidence="1">Uncharacterized protein</fullName>
    </submittedName>
</protein>
<feature type="non-terminal residue" evidence="1">
    <location>
        <position position="111"/>
    </location>
</feature>
<name>X1QJG6_9ZZZZ</name>
<accession>X1QJG6</accession>
<sequence>MKRIFTKVFSGVIPVETTTPSQVNALLTWLAQEDIDVIGAEALVSCGLPSENDGWSYCVVELSQVGVHGEDGVILKAVASEGWNTTPAGIVKADGHAFVTFPAGYSVPVKE</sequence>
<proteinExistence type="predicted"/>